<dbReference type="InterPro" id="IPR013783">
    <property type="entry name" value="Ig-like_fold"/>
</dbReference>
<dbReference type="GO" id="GO:0042101">
    <property type="term" value="C:T cell receptor complex"/>
    <property type="evidence" value="ECO:0007669"/>
    <property type="project" value="UniProtKB-KW"/>
</dbReference>
<evidence type="ECO:0000256" key="3">
    <source>
        <dbReference type="ARBA" id="ARBA00023170"/>
    </source>
</evidence>
<evidence type="ECO:0000259" key="7">
    <source>
        <dbReference type="PROSITE" id="PS50835"/>
    </source>
</evidence>
<gene>
    <name evidence="8" type="ORF">KIL84_009651</name>
</gene>
<keyword evidence="9" id="KW-1185">Reference proteome</keyword>
<name>A0A9D3XL27_9SAUR</name>
<dbReference type="GO" id="GO:0002250">
    <property type="term" value="P:adaptive immune response"/>
    <property type="evidence" value="ECO:0007669"/>
    <property type="project" value="UniProtKB-KW"/>
</dbReference>
<dbReference type="InterPro" id="IPR013106">
    <property type="entry name" value="Ig_V-set"/>
</dbReference>
<evidence type="ECO:0000313" key="9">
    <source>
        <dbReference type="Proteomes" id="UP000827986"/>
    </source>
</evidence>
<organism evidence="8 9">
    <name type="scientific">Mauremys mutica</name>
    <name type="common">yellowpond turtle</name>
    <dbReference type="NCBI Taxonomy" id="74926"/>
    <lineage>
        <taxon>Eukaryota</taxon>
        <taxon>Metazoa</taxon>
        <taxon>Chordata</taxon>
        <taxon>Craniata</taxon>
        <taxon>Vertebrata</taxon>
        <taxon>Euteleostomi</taxon>
        <taxon>Archelosauria</taxon>
        <taxon>Testudinata</taxon>
        <taxon>Testudines</taxon>
        <taxon>Cryptodira</taxon>
        <taxon>Durocryptodira</taxon>
        <taxon>Testudinoidea</taxon>
        <taxon>Geoemydidae</taxon>
        <taxon>Geoemydinae</taxon>
        <taxon>Mauremys</taxon>
    </lineage>
</organism>
<dbReference type="SMART" id="SM00409">
    <property type="entry name" value="IG"/>
    <property type="match status" value="1"/>
</dbReference>
<feature type="chain" id="PRO_5039590067" description="Ig-like domain-containing protein" evidence="6">
    <location>
        <begin position="21"/>
        <end position="120"/>
    </location>
</feature>
<dbReference type="InterPro" id="IPR036179">
    <property type="entry name" value="Ig-like_dom_sf"/>
</dbReference>
<evidence type="ECO:0000256" key="2">
    <source>
        <dbReference type="ARBA" id="ARBA00023130"/>
    </source>
</evidence>
<dbReference type="SMART" id="SM00406">
    <property type="entry name" value="IGv"/>
    <property type="match status" value="1"/>
</dbReference>
<evidence type="ECO:0000256" key="5">
    <source>
        <dbReference type="ARBA" id="ARBA00043266"/>
    </source>
</evidence>
<reference evidence="8" key="1">
    <citation type="submission" date="2021-09" db="EMBL/GenBank/DDBJ databases">
        <title>The genome of Mauremys mutica provides insights into the evolution of semi-aquatic lifestyle.</title>
        <authorList>
            <person name="Gong S."/>
            <person name="Gao Y."/>
        </authorList>
    </citation>
    <scope>NUCLEOTIDE SEQUENCE</scope>
    <source>
        <strain evidence="8">MM-2020</strain>
        <tissue evidence="8">Muscle</tissue>
    </source>
</reference>
<dbReference type="InterPro" id="IPR051287">
    <property type="entry name" value="TCR_variable_region"/>
</dbReference>
<dbReference type="Gene3D" id="2.60.40.10">
    <property type="entry name" value="Immunoglobulins"/>
    <property type="match status" value="1"/>
</dbReference>
<dbReference type="InterPro" id="IPR007110">
    <property type="entry name" value="Ig-like_dom"/>
</dbReference>
<protein>
    <recommendedName>
        <fullName evidence="7">Ig-like domain-containing protein</fullName>
    </recommendedName>
</protein>
<sequence>MPCLVLRLHLILLLSGAVSGNSVQSIEPDMSVTEGNAVTLSCSYSTSYSGVSLQWYRQSPNQAPQYILQRGAKGSTISDHADFALTRFTSETNATATVLIIKDLELADRAVYYCALNETQ</sequence>
<feature type="signal peptide" evidence="6">
    <location>
        <begin position="1"/>
        <end position="20"/>
    </location>
</feature>
<feature type="domain" description="Ig-like" evidence="7">
    <location>
        <begin position="2"/>
        <end position="120"/>
    </location>
</feature>
<proteinExistence type="predicted"/>
<keyword evidence="1 6" id="KW-0732">Signal</keyword>
<comment type="caution">
    <text evidence="8">The sequence shown here is derived from an EMBL/GenBank/DDBJ whole genome shotgun (WGS) entry which is preliminary data.</text>
</comment>
<accession>A0A9D3XL27</accession>
<dbReference type="EMBL" id="JAHDVG010000467">
    <property type="protein sequence ID" value="KAH1181897.1"/>
    <property type="molecule type" value="Genomic_DNA"/>
</dbReference>
<keyword evidence="2" id="KW-1064">Adaptive immunity</keyword>
<dbReference type="Pfam" id="PF07686">
    <property type="entry name" value="V-set"/>
    <property type="match status" value="1"/>
</dbReference>
<keyword evidence="3" id="KW-0675">Receptor</keyword>
<dbReference type="AlphaFoldDB" id="A0A9D3XL27"/>
<evidence type="ECO:0000313" key="8">
    <source>
        <dbReference type="EMBL" id="KAH1181897.1"/>
    </source>
</evidence>
<evidence type="ECO:0000256" key="4">
    <source>
        <dbReference type="ARBA" id="ARBA00023319"/>
    </source>
</evidence>
<evidence type="ECO:0000256" key="6">
    <source>
        <dbReference type="SAM" id="SignalP"/>
    </source>
</evidence>
<dbReference type="SUPFAM" id="SSF48726">
    <property type="entry name" value="Immunoglobulin"/>
    <property type="match status" value="1"/>
</dbReference>
<dbReference type="PANTHER" id="PTHR19367:SF18">
    <property type="entry name" value="T CELL RECEPTOR ALPHA VARIABLE 16"/>
    <property type="match status" value="1"/>
</dbReference>
<keyword evidence="5" id="KW-0391">Immunity</keyword>
<keyword evidence="4" id="KW-0393">Immunoglobulin domain</keyword>
<keyword evidence="5" id="KW-1279">T cell receptor</keyword>
<evidence type="ECO:0000256" key="1">
    <source>
        <dbReference type="ARBA" id="ARBA00022729"/>
    </source>
</evidence>
<dbReference type="PANTHER" id="PTHR19367">
    <property type="entry name" value="T-CELL RECEPTOR ALPHA CHAIN V REGION"/>
    <property type="match status" value="1"/>
</dbReference>
<dbReference type="Proteomes" id="UP000827986">
    <property type="component" value="Unassembled WGS sequence"/>
</dbReference>
<dbReference type="PROSITE" id="PS50835">
    <property type="entry name" value="IG_LIKE"/>
    <property type="match status" value="1"/>
</dbReference>
<dbReference type="InterPro" id="IPR003599">
    <property type="entry name" value="Ig_sub"/>
</dbReference>